<protein>
    <submittedName>
        <fullName evidence="8">Hydrolase, NUDIX family</fullName>
    </submittedName>
</protein>
<evidence type="ECO:0000256" key="6">
    <source>
        <dbReference type="ARBA" id="ARBA00023211"/>
    </source>
</evidence>
<evidence type="ECO:0000313" key="9">
    <source>
        <dbReference type="Proteomes" id="UP000003494"/>
    </source>
</evidence>
<evidence type="ECO:0000313" key="8">
    <source>
        <dbReference type="EMBL" id="EEP28973.1"/>
    </source>
</evidence>
<dbReference type="EMBL" id="ACIP02000001">
    <property type="protein sequence ID" value="EEP28973.1"/>
    <property type="molecule type" value="Genomic_DNA"/>
</dbReference>
<keyword evidence="5" id="KW-0460">Magnesium</keyword>
<evidence type="ECO:0000256" key="5">
    <source>
        <dbReference type="ARBA" id="ARBA00022842"/>
    </source>
</evidence>
<dbReference type="STRING" id="626523.GCWU000342_00323"/>
<dbReference type="InterPro" id="IPR000086">
    <property type="entry name" value="NUDIX_hydrolase_dom"/>
</dbReference>
<reference evidence="8" key="1">
    <citation type="submission" date="2009-04" db="EMBL/GenBank/DDBJ databases">
        <authorList>
            <person name="Weinstock G."/>
            <person name="Sodergren E."/>
            <person name="Clifton S."/>
            <person name="Fulton L."/>
            <person name="Fulton B."/>
            <person name="Courtney L."/>
            <person name="Fronick C."/>
            <person name="Harrison M."/>
            <person name="Strong C."/>
            <person name="Farmer C."/>
            <person name="Delahaunty K."/>
            <person name="Markovic C."/>
            <person name="Hall O."/>
            <person name="Minx P."/>
            <person name="Tomlinson C."/>
            <person name="Mitreva M."/>
            <person name="Nelson J."/>
            <person name="Hou S."/>
            <person name="Wollam A."/>
            <person name="Pepin K.H."/>
            <person name="Johnson M."/>
            <person name="Bhonagiri V."/>
            <person name="Nash W.E."/>
            <person name="Warren W."/>
            <person name="Chinwalla A."/>
            <person name="Mardis E.R."/>
            <person name="Wilson R.K."/>
        </authorList>
    </citation>
    <scope>NUCLEOTIDE SEQUENCE [LARGE SCALE GENOMIC DNA]</scope>
    <source>
        <strain evidence="8">DSM 14600</strain>
    </source>
</reference>
<dbReference type="eggNOG" id="COG0494">
    <property type="taxonomic scope" value="Bacteria"/>
</dbReference>
<sequence>MKEWNQDRFLDCWSKERPKLLGFEQEREASVAVPLLVTEEGPGILFEVRSSDLQTQPGEICFPGGGIEGKESPAEAALRETKEELLISGDKIHLLTQIDGTLGPSGAPMWAFLVQLEDYQGTYSKDEVAEVFVLSLKELLAAEPVMHSIAMKPIPDEGFTDMIGQEYRWQGRRQSMPFYLFGRHLIWGATGRILKNFLDRVRAM</sequence>
<feature type="domain" description="Nudix hydrolase" evidence="7">
    <location>
        <begin position="26"/>
        <end position="157"/>
    </location>
</feature>
<dbReference type="InterPro" id="IPR015797">
    <property type="entry name" value="NUDIX_hydrolase-like_dom_sf"/>
</dbReference>
<comment type="caution">
    <text evidence="8">The sequence shown here is derived from an EMBL/GenBank/DDBJ whole genome shotgun (WGS) entry which is preliminary data.</text>
</comment>
<dbReference type="GO" id="GO:0010945">
    <property type="term" value="F:coenzyme A diphosphatase activity"/>
    <property type="evidence" value="ECO:0007669"/>
    <property type="project" value="InterPro"/>
</dbReference>
<dbReference type="PANTHER" id="PTHR12992">
    <property type="entry name" value="NUDIX HYDROLASE"/>
    <property type="match status" value="1"/>
</dbReference>
<organism evidence="8 9">
    <name type="scientific">Shuttleworthella satelles DSM 14600</name>
    <dbReference type="NCBI Taxonomy" id="626523"/>
    <lineage>
        <taxon>Bacteria</taxon>
        <taxon>Bacillati</taxon>
        <taxon>Bacillota</taxon>
        <taxon>Clostridia</taxon>
        <taxon>Lachnospirales</taxon>
        <taxon>Lachnospiraceae</taxon>
        <taxon>Shuttleworthella</taxon>
    </lineage>
</organism>
<keyword evidence="4 8" id="KW-0378">Hydrolase</keyword>
<keyword evidence="6" id="KW-0464">Manganese</keyword>
<evidence type="ECO:0000256" key="1">
    <source>
        <dbReference type="ARBA" id="ARBA00001936"/>
    </source>
</evidence>
<comment type="cofactor">
    <cofactor evidence="1">
        <name>Mn(2+)</name>
        <dbReference type="ChEBI" id="CHEBI:29035"/>
    </cofactor>
</comment>
<evidence type="ECO:0000256" key="3">
    <source>
        <dbReference type="ARBA" id="ARBA00022723"/>
    </source>
</evidence>
<dbReference type="CDD" id="cd03426">
    <property type="entry name" value="NUDIX_CoAse_Nudt7"/>
    <property type="match status" value="1"/>
</dbReference>
<dbReference type="PANTHER" id="PTHR12992:SF11">
    <property type="entry name" value="MITOCHONDRIAL COENZYME A DIPHOSPHATASE NUDT8"/>
    <property type="match status" value="1"/>
</dbReference>
<evidence type="ECO:0000256" key="4">
    <source>
        <dbReference type="ARBA" id="ARBA00022801"/>
    </source>
</evidence>
<keyword evidence="3" id="KW-0479">Metal-binding</keyword>
<dbReference type="InterPro" id="IPR045121">
    <property type="entry name" value="CoAse"/>
</dbReference>
<dbReference type="PROSITE" id="PS51462">
    <property type="entry name" value="NUDIX"/>
    <property type="match status" value="1"/>
</dbReference>
<dbReference type="SUPFAM" id="SSF55811">
    <property type="entry name" value="Nudix"/>
    <property type="match status" value="1"/>
</dbReference>
<name>C4G8M6_9FIRM</name>
<evidence type="ECO:0000259" key="7">
    <source>
        <dbReference type="PROSITE" id="PS51462"/>
    </source>
</evidence>
<evidence type="ECO:0000256" key="2">
    <source>
        <dbReference type="ARBA" id="ARBA00001946"/>
    </source>
</evidence>
<accession>C4G8M6</accession>
<dbReference type="HOGENOM" id="CLU_040940_5_2_9"/>
<dbReference type="Gene3D" id="3.90.79.10">
    <property type="entry name" value="Nucleoside Triphosphate Pyrophosphohydrolase"/>
    <property type="match status" value="1"/>
</dbReference>
<dbReference type="AlphaFoldDB" id="C4G8M6"/>
<dbReference type="GO" id="GO:0046872">
    <property type="term" value="F:metal ion binding"/>
    <property type="evidence" value="ECO:0007669"/>
    <property type="project" value="UniProtKB-KW"/>
</dbReference>
<dbReference type="Proteomes" id="UP000003494">
    <property type="component" value="Unassembled WGS sequence"/>
</dbReference>
<comment type="cofactor">
    <cofactor evidence="2">
        <name>Mg(2+)</name>
        <dbReference type="ChEBI" id="CHEBI:18420"/>
    </cofactor>
</comment>
<dbReference type="Pfam" id="PF00293">
    <property type="entry name" value="NUDIX"/>
    <property type="match status" value="1"/>
</dbReference>
<keyword evidence="9" id="KW-1185">Reference proteome</keyword>
<gene>
    <name evidence="8" type="ORF">GCWU000342_00323</name>
</gene>
<proteinExistence type="predicted"/>
<dbReference type="RefSeq" id="WP_006905361.1">
    <property type="nucleotide sequence ID" value="NZ_GG665866.1"/>
</dbReference>